<evidence type="ECO:0000313" key="2">
    <source>
        <dbReference type="Proteomes" id="UP001281147"/>
    </source>
</evidence>
<sequence length="165" mass="19030">MDGTDARTTAQKRVGFLDLPAELRNYVYELAMASRAVTINYFREECRDFEVLVMQPPITRTSRQIREEALPLYYQRTTSYMDTTRSGRCNMGKWLHAIGSENRPQLQRFYFDLFHGPLASTDIGMEFSARYLTSEASSSGLKSVEFADQYVFELGFSKVAQIIFK</sequence>
<evidence type="ECO:0000313" key="1">
    <source>
        <dbReference type="EMBL" id="KAK3724910.1"/>
    </source>
</evidence>
<reference evidence="1" key="1">
    <citation type="submission" date="2023-07" db="EMBL/GenBank/DDBJ databases">
        <title>Black Yeasts Isolated from many extreme environments.</title>
        <authorList>
            <person name="Coleine C."/>
            <person name="Stajich J.E."/>
            <person name="Selbmann L."/>
        </authorList>
    </citation>
    <scope>NUCLEOTIDE SEQUENCE</scope>
    <source>
        <strain evidence="1">CCFEE 5714</strain>
    </source>
</reference>
<dbReference type="Proteomes" id="UP001281147">
    <property type="component" value="Unassembled WGS sequence"/>
</dbReference>
<comment type="caution">
    <text evidence="1">The sequence shown here is derived from an EMBL/GenBank/DDBJ whole genome shotgun (WGS) entry which is preliminary data.</text>
</comment>
<keyword evidence="2" id="KW-1185">Reference proteome</keyword>
<gene>
    <name evidence="1" type="ORF">LTR37_000958</name>
</gene>
<name>A0ACC3NYD5_9PEZI</name>
<protein>
    <submittedName>
        <fullName evidence="1">Uncharacterized protein</fullName>
    </submittedName>
</protein>
<accession>A0ACC3NYD5</accession>
<proteinExistence type="predicted"/>
<dbReference type="EMBL" id="JAUTXU010000004">
    <property type="protein sequence ID" value="KAK3724910.1"/>
    <property type="molecule type" value="Genomic_DNA"/>
</dbReference>
<organism evidence="1 2">
    <name type="scientific">Vermiconidia calcicola</name>
    <dbReference type="NCBI Taxonomy" id="1690605"/>
    <lineage>
        <taxon>Eukaryota</taxon>
        <taxon>Fungi</taxon>
        <taxon>Dikarya</taxon>
        <taxon>Ascomycota</taxon>
        <taxon>Pezizomycotina</taxon>
        <taxon>Dothideomycetes</taxon>
        <taxon>Dothideomycetidae</taxon>
        <taxon>Mycosphaerellales</taxon>
        <taxon>Extremaceae</taxon>
        <taxon>Vermiconidia</taxon>
    </lineage>
</organism>